<dbReference type="InterPro" id="IPR009057">
    <property type="entry name" value="Homeodomain-like_sf"/>
</dbReference>
<dbReference type="InterPro" id="IPR001647">
    <property type="entry name" value="HTH_TetR"/>
</dbReference>
<dbReference type="SUPFAM" id="SSF46689">
    <property type="entry name" value="Homeodomain-like"/>
    <property type="match status" value="1"/>
</dbReference>
<dbReference type="GO" id="GO:0003677">
    <property type="term" value="F:DNA binding"/>
    <property type="evidence" value="ECO:0007669"/>
    <property type="project" value="UniProtKB-UniRule"/>
</dbReference>
<dbReference type="Proteomes" id="UP000005444">
    <property type="component" value="Chromosome"/>
</dbReference>
<dbReference type="InterPro" id="IPR050624">
    <property type="entry name" value="HTH-type_Tx_Regulator"/>
</dbReference>
<keyword evidence="5" id="KW-1185">Reference proteome</keyword>
<dbReference type="PROSITE" id="PS50977">
    <property type="entry name" value="HTH_TETR_2"/>
    <property type="match status" value="1"/>
</dbReference>
<proteinExistence type="predicted"/>
<dbReference type="Pfam" id="PF00440">
    <property type="entry name" value="TetR_N"/>
    <property type="match status" value="1"/>
</dbReference>
<dbReference type="AlphaFoldDB" id="G8PAX1"/>
<evidence type="ECO:0000256" key="2">
    <source>
        <dbReference type="PROSITE-ProRule" id="PRU00335"/>
    </source>
</evidence>
<evidence type="ECO:0000256" key="1">
    <source>
        <dbReference type="ARBA" id="ARBA00023125"/>
    </source>
</evidence>
<gene>
    <name evidence="4" type="ordered locus">PECL_1621</name>
</gene>
<dbReference type="eggNOG" id="COG1309">
    <property type="taxonomic scope" value="Bacteria"/>
</dbReference>
<evidence type="ECO:0000313" key="5">
    <source>
        <dbReference type="Proteomes" id="UP000005444"/>
    </source>
</evidence>
<organism evidence="4 5">
    <name type="scientific">Pediococcus claussenii (strain ATCC BAA-344 / DSM 14800 / JCM 18046 / KCTC 3811 / LMG 21948 / P06)</name>
    <dbReference type="NCBI Taxonomy" id="701521"/>
    <lineage>
        <taxon>Bacteria</taxon>
        <taxon>Bacillati</taxon>
        <taxon>Bacillota</taxon>
        <taxon>Bacilli</taxon>
        <taxon>Lactobacillales</taxon>
        <taxon>Lactobacillaceae</taxon>
        <taxon>Pediococcus</taxon>
    </lineage>
</organism>
<accession>G8PAX1</accession>
<feature type="DNA-binding region" description="H-T-H motif" evidence="2">
    <location>
        <begin position="18"/>
        <end position="37"/>
    </location>
</feature>
<dbReference type="PANTHER" id="PTHR43479">
    <property type="entry name" value="ACREF/ENVCD OPERON REPRESSOR-RELATED"/>
    <property type="match status" value="1"/>
</dbReference>
<dbReference type="HOGENOM" id="CLU_087539_0_0_9"/>
<evidence type="ECO:0000313" key="4">
    <source>
        <dbReference type="EMBL" id="AEV95839.1"/>
    </source>
</evidence>
<sequence>MGALANLVKGGKDISDVSISQLVKKAKVSRSTFYRNFDNKEDFLSWVSVQLEEGILNASRVNFGDEVENPFQNYFNYLNQNRYLYTAFVNTISWPTLVDRMYLVATNSYERLLKGNKSNIPVKDLATYIVGAHVHVTRVWLLEDNPRSPEQMAELLTALTRDGLLAGLGIDSVINLPK</sequence>
<dbReference type="PANTHER" id="PTHR43479:SF11">
    <property type="entry name" value="ACREF_ENVCD OPERON REPRESSOR-RELATED"/>
    <property type="match status" value="1"/>
</dbReference>
<feature type="domain" description="HTH tetR-type" evidence="3">
    <location>
        <begin position="1"/>
        <end position="55"/>
    </location>
</feature>
<dbReference type="InterPro" id="IPR039532">
    <property type="entry name" value="TetR_C_Firmicutes"/>
</dbReference>
<name>G8PAX1_PEDCP</name>
<evidence type="ECO:0000259" key="3">
    <source>
        <dbReference type="PROSITE" id="PS50977"/>
    </source>
</evidence>
<dbReference type="STRING" id="701521.PECL_1621"/>
<dbReference type="Gene3D" id="1.10.357.10">
    <property type="entry name" value="Tetracycline Repressor, domain 2"/>
    <property type="match status" value="1"/>
</dbReference>
<dbReference type="PATRIC" id="fig|701521.8.peg.1522"/>
<dbReference type="EMBL" id="CP003137">
    <property type="protein sequence ID" value="AEV95839.1"/>
    <property type="molecule type" value="Genomic_DNA"/>
</dbReference>
<reference evidence="4 5" key="1">
    <citation type="journal article" date="2012" name="J. Bacteriol.">
        <title>Complete Genome Sequence of the Beer Spoilage Organism Pediococcus claussenii ATCC BAA-344T.</title>
        <authorList>
            <person name="Pittet V."/>
            <person name="Abegunde T."/>
            <person name="Marfleet T."/>
            <person name="Haakensen M."/>
            <person name="Morrow K."/>
            <person name="Jayaprakash T."/>
            <person name="Schroeder K."/>
            <person name="Trost B."/>
            <person name="Byrns S."/>
            <person name="Bergsveinson J."/>
            <person name="Kusalik A."/>
            <person name="Ziola B."/>
        </authorList>
    </citation>
    <scope>NUCLEOTIDE SEQUENCE [LARGE SCALE GENOMIC DNA]</scope>
    <source>
        <strain evidence="4 5">ATCC BAA-344</strain>
    </source>
</reference>
<dbReference type="Pfam" id="PF14278">
    <property type="entry name" value="TetR_C_8"/>
    <property type="match status" value="1"/>
</dbReference>
<dbReference type="KEGG" id="pce:PECL_1621"/>
<protein>
    <submittedName>
        <fullName evidence="4">Transcriptional regulator, TetR family</fullName>
    </submittedName>
</protein>
<keyword evidence="1 2" id="KW-0238">DNA-binding</keyword>